<dbReference type="GO" id="GO:0004324">
    <property type="term" value="F:ferredoxin-NADP+ reductase activity"/>
    <property type="evidence" value="ECO:0007669"/>
    <property type="project" value="UniProtKB-EC"/>
</dbReference>
<keyword evidence="7" id="KW-1185">Reference proteome</keyword>
<dbReference type="SUPFAM" id="SSF51905">
    <property type="entry name" value="FAD/NAD(P)-binding domain"/>
    <property type="match status" value="1"/>
</dbReference>
<sequence length="418" mass="46751">MRKETIILKHELIIIGGGASGIISAITAKDMGIDVAILESTDRIGKKILSTGNGRCNISNINININRYHCNNKNFPEFVLNNFTVKDTINFFNTLGLHLITLDEGKMYPMSLQASSVLDIFRLSLEDKSIPVYTNSKVFEIAIKDSLFNLHTHDGNIFECKKLILCTGGKSYPKTGSDGSGYKLAKQLGHKIIDPIPSLVQIKLNYNKLKALSGIKFNGSVSIFINNTLIRKEYGEILFTDYGISGIPVFQLSRIASYHSLKNDNITLKVDLLPEFEYDKLKDFLENHWGTFGYRSIHNSFIGIINKKIIPILLKEAGINDIHKPCYDITWKEQNNILRLLKEWSFDVIGTKSFNNSQVTAGGVDTLEINPKTLESKIVKNLYFAGEILDVDGDCGGFNLQWAWSSGFIAAKSACHKN</sequence>
<dbReference type="PANTHER" id="PTHR42887:SF2">
    <property type="entry name" value="OS12G0638800 PROTEIN"/>
    <property type="match status" value="1"/>
</dbReference>
<evidence type="ECO:0000259" key="4">
    <source>
        <dbReference type="Pfam" id="PF03486"/>
    </source>
</evidence>
<evidence type="ECO:0000256" key="3">
    <source>
        <dbReference type="ARBA" id="ARBA00022827"/>
    </source>
</evidence>
<dbReference type="NCBIfam" id="TIGR00275">
    <property type="entry name" value="aminoacetone oxidase family FAD-binding enzyme"/>
    <property type="match status" value="1"/>
</dbReference>
<dbReference type="EMBL" id="LTBA01000009">
    <property type="protein sequence ID" value="KYH34854.1"/>
    <property type="molecule type" value="Genomic_DNA"/>
</dbReference>
<dbReference type="InterPro" id="IPR023166">
    <property type="entry name" value="BaiN-like_dom_sf"/>
</dbReference>
<evidence type="ECO:0000259" key="5">
    <source>
        <dbReference type="Pfam" id="PF22780"/>
    </source>
</evidence>
<evidence type="ECO:0000256" key="1">
    <source>
        <dbReference type="ARBA" id="ARBA00001974"/>
    </source>
</evidence>
<dbReference type="Proteomes" id="UP000075531">
    <property type="component" value="Unassembled WGS sequence"/>
</dbReference>
<dbReference type="Gene3D" id="3.50.50.60">
    <property type="entry name" value="FAD/NAD(P)-binding domain"/>
    <property type="match status" value="1"/>
</dbReference>
<feature type="domain" description="RsdA/BaiN/AoA(So)-like insert" evidence="5">
    <location>
        <begin position="197"/>
        <end position="359"/>
    </location>
</feature>
<dbReference type="PRINTS" id="PR00411">
    <property type="entry name" value="PNDRDTASEI"/>
</dbReference>
<dbReference type="STRING" id="1121338.CLTEP_11690"/>
<dbReference type="Gene3D" id="2.40.30.10">
    <property type="entry name" value="Translation factors"/>
    <property type="match status" value="1"/>
</dbReference>
<dbReference type="PATRIC" id="fig|1121338.3.peg.1207"/>
<protein>
    <submittedName>
        <fullName evidence="6">Ferredoxin--NADP reductase</fullName>
        <ecNumber evidence="6">1.18.1.2</ecNumber>
    </submittedName>
</protein>
<dbReference type="AlphaFoldDB" id="A0A151B4K8"/>
<keyword evidence="6" id="KW-0560">Oxidoreductase</keyword>
<evidence type="ECO:0000313" key="7">
    <source>
        <dbReference type="Proteomes" id="UP000075531"/>
    </source>
</evidence>
<dbReference type="EC" id="1.18.1.2" evidence="6"/>
<dbReference type="InterPro" id="IPR055178">
    <property type="entry name" value="RsdA/BaiN/AoA(So)-like_dom"/>
</dbReference>
<keyword evidence="2" id="KW-0285">Flavoprotein</keyword>
<dbReference type="InterPro" id="IPR057661">
    <property type="entry name" value="RsdA/BaiN/AoA(So)_Rossmann"/>
</dbReference>
<dbReference type="SUPFAM" id="SSF160996">
    <property type="entry name" value="HI0933 insert domain-like"/>
    <property type="match status" value="1"/>
</dbReference>
<dbReference type="InterPro" id="IPR036188">
    <property type="entry name" value="FAD/NAD-bd_sf"/>
</dbReference>
<evidence type="ECO:0000256" key="2">
    <source>
        <dbReference type="ARBA" id="ARBA00022630"/>
    </source>
</evidence>
<gene>
    <name evidence="6" type="ORF">CLTEP_11690</name>
</gene>
<dbReference type="Gene3D" id="1.10.8.260">
    <property type="entry name" value="HI0933 insert domain-like"/>
    <property type="match status" value="1"/>
</dbReference>
<reference evidence="6 7" key="1">
    <citation type="submission" date="2016-02" db="EMBL/GenBank/DDBJ databases">
        <title>Genome sequence of Clostridium tepidiprofundi DSM 19306.</title>
        <authorList>
            <person name="Poehlein A."/>
            <person name="Daniel R."/>
        </authorList>
    </citation>
    <scope>NUCLEOTIDE SEQUENCE [LARGE SCALE GENOMIC DNA]</scope>
    <source>
        <strain evidence="6 7">DSM 19306</strain>
    </source>
</reference>
<organism evidence="6 7">
    <name type="scientific">Clostridium tepidiprofundi DSM 19306</name>
    <dbReference type="NCBI Taxonomy" id="1121338"/>
    <lineage>
        <taxon>Bacteria</taxon>
        <taxon>Bacillati</taxon>
        <taxon>Bacillota</taxon>
        <taxon>Clostridia</taxon>
        <taxon>Eubacteriales</taxon>
        <taxon>Clostridiaceae</taxon>
        <taxon>Clostridium</taxon>
    </lineage>
</organism>
<dbReference type="Pfam" id="PF22780">
    <property type="entry name" value="HI0933_like_1st"/>
    <property type="match status" value="1"/>
</dbReference>
<dbReference type="Pfam" id="PF03486">
    <property type="entry name" value="HI0933_like"/>
    <property type="match status" value="1"/>
</dbReference>
<comment type="cofactor">
    <cofactor evidence="1">
        <name>FAD</name>
        <dbReference type="ChEBI" id="CHEBI:57692"/>
    </cofactor>
</comment>
<evidence type="ECO:0000313" key="6">
    <source>
        <dbReference type="EMBL" id="KYH34854.1"/>
    </source>
</evidence>
<keyword evidence="3" id="KW-0274">FAD</keyword>
<accession>A0A151B4K8</accession>
<name>A0A151B4K8_9CLOT</name>
<dbReference type="PANTHER" id="PTHR42887">
    <property type="entry name" value="OS12G0638800 PROTEIN"/>
    <property type="match status" value="1"/>
</dbReference>
<dbReference type="InterPro" id="IPR004792">
    <property type="entry name" value="BaiN-like"/>
</dbReference>
<comment type="caution">
    <text evidence="6">The sequence shown here is derived from an EMBL/GenBank/DDBJ whole genome shotgun (WGS) entry which is preliminary data.</text>
</comment>
<proteinExistence type="predicted"/>
<feature type="domain" description="RsdA/BaiN/AoA(So)-like Rossmann fold-like" evidence="4">
    <location>
        <begin position="11"/>
        <end position="412"/>
    </location>
</feature>